<dbReference type="Gramene" id="OE9A096534T1">
    <property type="protein sequence ID" value="OE9A096534C1"/>
    <property type="gene ID" value="OE9A096534"/>
</dbReference>
<keyword evidence="2" id="KW-1185">Reference proteome</keyword>
<accession>A0A8S0SC80</accession>
<dbReference type="Proteomes" id="UP000594638">
    <property type="component" value="Unassembled WGS sequence"/>
</dbReference>
<reference evidence="1 2" key="1">
    <citation type="submission" date="2019-12" db="EMBL/GenBank/DDBJ databases">
        <authorList>
            <person name="Alioto T."/>
            <person name="Alioto T."/>
            <person name="Gomez Garrido J."/>
        </authorList>
    </citation>
    <scope>NUCLEOTIDE SEQUENCE [LARGE SCALE GENOMIC DNA]</scope>
</reference>
<evidence type="ECO:0000313" key="1">
    <source>
        <dbReference type="EMBL" id="CAA2989471.1"/>
    </source>
</evidence>
<dbReference type="AlphaFoldDB" id="A0A8S0SC80"/>
<name>A0A8S0SC80_OLEEU</name>
<gene>
    <name evidence="1" type="ORF">OLEA9_A096534</name>
</gene>
<dbReference type="EMBL" id="CACTIH010004105">
    <property type="protein sequence ID" value="CAA2989471.1"/>
    <property type="molecule type" value="Genomic_DNA"/>
</dbReference>
<organism evidence="1 2">
    <name type="scientific">Olea europaea subsp. europaea</name>
    <dbReference type="NCBI Taxonomy" id="158383"/>
    <lineage>
        <taxon>Eukaryota</taxon>
        <taxon>Viridiplantae</taxon>
        <taxon>Streptophyta</taxon>
        <taxon>Embryophyta</taxon>
        <taxon>Tracheophyta</taxon>
        <taxon>Spermatophyta</taxon>
        <taxon>Magnoliopsida</taxon>
        <taxon>eudicotyledons</taxon>
        <taxon>Gunneridae</taxon>
        <taxon>Pentapetalae</taxon>
        <taxon>asterids</taxon>
        <taxon>lamiids</taxon>
        <taxon>Lamiales</taxon>
        <taxon>Oleaceae</taxon>
        <taxon>Oleeae</taxon>
        <taxon>Olea</taxon>
    </lineage>
</organism>
<sequence length="138" mass="15701">MCRVVGPTLKGTHRGGQRWHNRFTEVSFELGLEEGYDRGNIPTDSRVEMLFALLEGSANKRPGKFSQTCENLPSQCYHARYGFGFIKGVRTHQRRRRTRPLYYLSLAFSPSAHQPPPFLCTEPSPKPAIFIGTHQQPP</sequence>
<comment type="caution">
    <text evidence="1">The sequence shown here is derived from an EMBL/GenBank/DDBJ whole genome shotgun (WGS) entry which is preliminary data.</text>
</comment>
<proteinExistence type="predicted"/>
<protein>
    <submittedName>
        <fullName evidence="1">Uncharacterized protein</fullName>
    </submittedName>
</protein>
<evidence type="ECO:0000313" key="2">
    <source>
        <dbReference type="Proteomes" id="UP000594638"/>
    </source>
</evidence>